<dbReference type="REBASE" id="102601">
    <property type="entry name" value="M.FtuLVSORF1875P"/>
</dbReference>
<evidence type="ECO:0000256" key="4">
    <source>
        <dbReference type="ARBA" id="ARBA00022679"/>
    </source>
</evidence>
<feature type="domain" description="Type I restriction enzyme R protein N-terminal" evidence="9">
    <location>
        <begin position="1"/>
        <end position="98"/>
    </location>
</feature>
<dbReference type="GO" id="GO:0008170">
    <property type="term" value="F:N-methyltransferase activity"/>
    <property type="evidence" value="ECO:0007669"/>
    <property type="project" value="InterPro"/>
</dbReference>
<protein>
    <submittedName>
        <fullName evidence="10">N-6 DNA Methylase family protein</fullName>
    </submittedName>
</protein>
<keyword evidence="5" id="KW-0680">Restriction system</keyword>
<dbReference type="GO" id="GO:0032259">
    <property type="term" value="P:methylation"/>
    <property type="evidence" value="ECO:0007669"/>
    <property type="project" value="UniProtKB-KW"/>
</dbReference>
<evidence type="ECO:0000256" key="1">
    <source>
        <dbReference type="ARBA" id="ARBA00006594"/>
    </source>
</evidence>
<proteinExistence type="inferred from homology"/>
<keyword evidence="4" id="KW-0808">Transferase</keyword>
<dbReference type="Proteomes" id="UP000001944">
    <property type="component" value="Chromosome"/>
</dbReference>
<dbReference type="Pfam" id="PF13588">
    <property type="entry name" value="HSDR_N_2"/>
    <property type="match status" value="1"/>
</dbReference>
<evidence type="ECO:0000313" key="12">
    <source>
        <dbReference type="Proteomes" id="UP000001944"/>
    </source>
</evidence>
<evidence type="ECO:0000313" key="10">
    <source>
        <dbReference type="EMBL" id="AJI58370.1"/>
    </source>
</evidence>
<dbReference type="Gene3D" id="3.90.220.20">
    <property type="entry name" value="DNA methylase specificity domains"/>
    <property type="match status" value="1"/>
</dbReference>
<dbReference type="PANTHER" id="PTHR42998:SF1">
    <property type="entry name" value="TYPE I RESTRICTION ENZYME HINDI METHYLASE SUBUNIT"/>
    <property type="match status" value="1"/>
</dbReference>
<dbReference type="PRINTS" id="PR00507">
    <property type="entry name" value="N12N6MTFRASE"/>
</dbReference>
<dbReference type="InterPro" id="IPR044946">
    <property type="entry name" value="Restrct_endonuc_typeI_TRD_sf"/>
</dbReference>
<reference evidence="12" key="2">
    <citation type="submission" date="2006-03" db="EMBL/GenBank/DDBJ databases">
        <title>Complete genome sequence of Francisella tularensis LVS (Live Vaccine Strain).</title>
        <authorList>
            <person name="Chain P."/>
            <person name="Larimer F."/>
            <person name="Land M."/>
            <person name="Stilwagen S."/>
            <person name="Larsson P."/>
            <person name="Bearden S."/>
            <person name="Chu M."/>
            <person name="Oyston P."/>
            <person name="Forsman M."/>
            <person name="Andersson S."/>
            <person name="Lindler L."/>
            <person name="Titball R."/>
            <person name="Garcia E."/>
        </authorList>
    </citation>
    <scope>NUCLEOTIDE SEQUENCE [LARGE SCALE GENOMIC DNA]</scope>
    <source>
        <strain evidence="12">LVS</strain>
    </source>
</reference>
<evidence type="ECO:0000256" key="5">
    <source>
        <dbReference type="ARBA" id="ARBA00022747"/>
    </source>
</evidence>
<feature type="domain" description="DNA methylase adenine-specific" evidence="8">
    <location>
        <begin position="479"/>
        <end position="559"/>
    </location>
</feature>
<feature type="domain" description="Type I restriction modification DNA specificity" evidence="7">
    <location>
        <begin position="591"/>
        <end position="756"/>
    </location>
</feature>
<gene>
    <name evidence="11" type="ordered locus">FTL_0976</name>
    <name evidence="10" type="ORF">AW21_1875</name>
</gene>
<dbReference type="EMBL" id="CP009694">
    <property type="protein sequence ID" value="AJI58370.1"/>
    <property type="molecule type" value="Genomic_DNA"/>
</dbReference>
<comment type="similarity">
    <text evidence="1">Belongs to the N(4)/N(6)-methyltransferase family.</text>
</comment>
<dbReference type="SUPFAM" id="SSF116734">
    <property type="entry name" value="DNA methylase specificity domain"/>
    <property type="match status" value="1"/>
</dbReference>
<reference evidence="11" key="4">
    <citation type="submission" date="2015-02" db="EMBL/GenBank/DDBJ databases">
        <title>Complete genome sequence of Francisella tularensis LVS (Live Vaccine Strain).</title>
        <authorList>
            <person name="Chain P."/>
            <person name="Larimer F."/>
            <person name="Land M."/>
            <person name="Stilwagen S."/>
            <person name="Larsson P."/>
            <person name="Bearden S."/>
            <person name="Chu M."/>
            <person name="Oyston P."/>
            <person name="Forsman M."/>
            <person name="Andersson S."/>
            <person name="Lindler L."/>
            <person name="Titball R."/>
            <person name="Garcia E."/>
        </authorList>
    </citation>
    <scope>NUCLEOTIDE SEQUENCE</scope>
    <source>
        <strain evidence="11">LVS</strain>
    </source>
</reference>
<dbReference type="GO" id="GO:0009307">
    <property type="term" value="P:DNA restriction-modification system"/>
    <property type="evidence" value="ECO:0007669"/>
    <property type="project" value="UniProtKB-KW"/>
</dbReference>
<dbReference type="PANTHER" id="PTHR42998">
    <property type="entry name" value="TYPE I RESTRICTION ENZYME HINDVIIP M PROTEIN-RELATED"/>
    <property type="match status" value="1"/>
</dbReference>
<dbReference type="PROSITE" id="PS00092">
    <property type="entry name" value="N6_MTASE"/>
    <property type="match status" value="1"/>
</dbReference>
<keyword evidence="3 10" id="KW-0489">Methyltransferase</keyword>
<dbReference type="Pfam" id="PF02384">
    <property type="entry name" value="N6_Mtase"/>
    <property type="match status" value="2"/>
</dbReference>
<evidence type="ECO:0000259" key="9">
    <source>
        <dbReference type="Pfam" id="PF13588"/>
    </source>
</evidence>
<evidence type="ECO:0000256" key="3">
    <source>
        <dbReference type="ARBA" id="ARBA00022603"/>
    </source>
</evidence>
<dbReference type="CDD" id="cd16961">
    <property type="entry name" value="RMtype1_S_TRD-CR_like"/>
    <property type="match status" value="1"/>
</dbReference>
<dbReference type="Proteomes" id="UP000031874">
    <property type="component" value="Chromosome"/>
</dbReference>
<feature type="domain" description="DNA methylase adenine-specific" evidence="8">
    <location>
        <begin position="245"/>
        <end position="438"/>
    </location>
</feature>
<evidence type="ECO:0000256" key="6">
    <source>
        <dbReference type="ARBA" id="ARBA00023125"/>
    </source>
</evidence>
<dbReference type="Pfam" id="PF01420">
    <property type="entry name" value="Methylase_S"/>
    <property type="match status" value="1"/>
</dbReference>
<reference evidence="10 13" key="3">
    <citation type="journal article" date="2015" name="Genome Announc.">
        <title>Genome sequencing of 18 francisella strains to aid in assay development and testing.</title>
        <authorList>
            <person name="Johnson S.L."/>
            <person name="Daligault H.E."/>
            <person name="Davenport K.W."/>
            <person name="Coyne S.R."/>
            <person name="Frey K.G."/>
            <person name="Koroleva G.I."/>
            <person name="Broomall S.M."/>
            <person name="Bishop-Lilly K.A."/>
            <person name="Bruce D.C."/>
            <person name="Chertkov O."/>
            <person name="Freitas T."/>
            <person name="Jaissle J."/>
            <person name="Ladner J.T."/>
            <person name="Rosenzweig C.N."/>
            <person name="Gibbons H.S."/>
            <person name="Palacios G.F."/>
            <person name="Redden C.L."/>
            <person name="Xu Y."/>
            <person name="Minogue T.D."/>
            <person name="Chain P.S."/>
        </authorList>
    </citation>
    <scope>NUCLEOTIDE SEQUENCE [LARGE SCALE GENOMIC DNA]</scope>
    <source>
        <strain evidence="10 13">LVS</strain>
    </source>
</reference>
<comment type="similarity">
    <text evidence="2">Belongs to the type-I restriction system S methylase family.</text>
</comment>
<accession>A0AAI8BEW2</accession>
<dbReference type="InterPro" id="IPR003356">
    <property type="entry name" value="DNA_methylase_A-5"/>
</dbReference>
<dbReference type="InterPro" id="IPR000055">
    <property type="entry name" value="Restrct_endonuc_typeI_TRD"/>
</dbReference>
<name>A0AAI8BEW2_FRATH</name>
<keyword evidence="6" id="KW-0238">DNA-binding</keyword>
<reference evidence="11" key="1">
    <citation type="submission" date="2006-02" db="EMBL/GenBank/DDBJ databases">
        <authorList>
            <consortium name="Microbial Genomics Group"/>
            <consortium name="Lawrence Livermore National Laboratory"/>
            <consortium name="and the Genome Analysis Group"/>
            <consortium name="Oak Ridge National Laboratory"/>
            <person name="Larimer F.W."/>
        </authorList>
    </citation>
    <scope>NUCLEOTIDE SEQUENCE</scope>
    <source>
        <strain evidence="11">LVS</strain>
    </source>
</reference>
<dbReference type="InterPro" id="IPR029464">
    <property type="entry name" value="HSDR_N"/>
</dbReference>
<dbReference type="EMBL" id="AM233362">
    <property type="protein sequence ID" value="CAJ79415.1"/>
    <property type="molecule type" value="Genomic_DNA"/>
</dbReference>
<evidence type="ECO:0000313" key="11">
    <source>
        <dbReference type="EMBL" id="CAJ79415.1"/>
    </source>
</evidence>
<dbReference type="AlphaFoldDB" id="A0AAI8BEW2"/>
<organism evidence="10 13">
    <name type="scientific">Francisella tularensis subsp. holarctica (strain LVS)</name>
    <dbReference type="NCBI Taxonomy" id="376619"/>
    <lineage>
        <taxon>Bacteria</taxon>
        <taxon>Pseudomonadati</taxon>
        <taxon>Pseudomonadota</taxon>
        <taxon>Gammaproteobacteria</taxon>
        <taxon>Thiotrichales</taxon>
        <taxon>Francisellaceae</taxon>
        <taxon>Francisella</taxon>
    </lineage>
</organism>
<dbReference type="InterPro" id="IPR029063">
    <property type="entry name" value="SAM-dependent_MTases_sf"/>
</dbReference>
<evidence type="ECO:0000256" key="2">
    <source>
        <dbReference type="ARBA" id="ARBA00010923"/>
    </source>
</evidence>
<dbReference type="SUPFAM" id="SSF53335">
    <property type="entry name" value="S-adenosyl-L-methionine-dependent methyltransferases"/>
    <property type="match status" value="1"/>
</dbReference>
<dbReference type="Gene3D" id="3.40.50.150">
    <property type="entry name" value="Vaccinia Virus protein VP39"/>
    <property type="match status" value="1"/>
</dbReference>
<evidence type="ECO:0000259" key="7">
    <source>
        <dbReference type="Pfam" id="PF01420"/>
    </source>
</evidence>
<dbReference type="InterPro" id="IPR002052">
    <property type="entry name" value="DNA_methylase_N6_adenine_CS"/>
</dbReference>
<evidence type="ECO:0000313" key="13">
    <source>
        <dbReference type="Proteomes" id="UP000031874"/>
    </source>
</evidence>
<dbReference type="GO" id="GO:0003677">
    <property type="term" value="F:DNA binding"/>
    <property type="evidence" value="ECO:0007669"/>
    <property type="project" value="UniProtKB-KW"/>
</dbReference>
<evidence type="ECO:0000259" key="8">
    <source>
        <dbReference type="Pfam" id="PF02384"/>
    </source>
</evidence>
<dbReference type="KEGG" id="ftl:FTL_0976"/>
<dbReference type="InterPro" id="IPR052916">
    <property type="entry name" value="Type-I_RE_MTase_Subunit"/>
</dbReference>
<sequence length="775" mass="89503">MDQEVKLTSSSRGTGRALADLIVWKSAEDKKKNKTAFMVLEFKAENLELKVEDCYQDYNYATWSRADLFAVSNGKETQVYKVVDTELPLSLKPLGEIPNANIINNAKKLKEELEKTVEFKGDEFAKVLNKCHNIIRNNDKLSPEAAFDEISKVLFIKIMYERNINQNQMFSLDEFKRLRENFREIHKGTSQENDSFIQYRFEQVKREFEKDHIFEPNETIRIRESSFEDIVKELEKYNLTKTGADVKGIAFETFLGRTFRGELGQFFTPRKVVEFMVDVLDIKQNELICDPCAGSGGFLIRAFEIVKDKIDEKYIRLKKLKQREVFGENLENIDDEKLKAKYEQVINELNEKQKLEIQYLSKSSIFGTDANPRMARVSKMNMIMHGDGHNGIHHNDGLLNVNGIFRNRFDVILTNPPFGTNLGKDNSKVSEEDKYTDEKMITHYKKIYGDVYEEELKQVTDNFGKPIRSLYKTGEISGATEVLFVERCLDLLKAGGRMGIVLPEGVLNSSNLQKAREYFESRAKILLIVSLPQDLFVSSGATVKTSLVFLKKFTVEEQKQDKKGLLRFVRFEQLQRWDTDFFKQKEGYSSKYETVSYEDLFVSLNNGIAARNYASDGIRYLKVSDIKDNYINNKPFYVNKYKESDLIEKGTLLITRKGTVGNSYYLDKDGSFVASSEIFIIKLNDKVNGNYLSEINLSSFVKKQYREKSTGTIMPSLSQPKLKSILIPLPPLEIQNHIAVRIQKLKDYIKALEQQAEQNRENALRNFEAEIFSKE</sequence>